<evidence type="ECO:0000313" key="1">
    <source>
        <dbReference type="EMBL" id="SEL39287.1"/>
    </source>
</evidence>
<dbReference type="EMBL" id="FOAN01000003">
    <property type="protein sequence ID" value="SEL39287.1"/>
    <property type="molecule type" value="Genomic_DNA"/>
</dbReference>
<reference evidence="2" key="1">
    <citation type="submission" date="2016-10" db="EMBL/GenBank/DDBJ databases">
        <authorList>
            <person name="Varghese N."/>
            <person name="Submissions S."/>
        </authorList>
    </citation>
    <scope>NUCLEOTIDE SEQUENCE [LARGE SCALE GENOMIC DNA]</scope>
    <source>
        <strain evidence="2">LMG 26383,CCUG 61248,R- 45681</strain>
    </source>
</reference>
<accession>A0A1H7PW37</accession>
<dbReference type="STRING" id="1036779.SAMN04515666_103610"/>
<keyword evidence="2" id="KW-1185">Reference proteome</keyword>
<protein>
    <submittedName>
        <fullName evidence="1">Uncharacterized protein</fullName>
    </submittedName>
</protein>
<sequence>MNPELLPLTVKDRLWLAAHPASPFRFRPPTSAEARAAGVQNPEAVAIVVRGCSSPGFVIVSSERGSDNADAVLQLAAALDIPREITTKLADLLPGVRPNNLAFAAAELIKQTPFCLLCTCGVRWAVVLAGIALETAPKDCTGMIAIDEAWEAAKHRGPPARFRISDAPVVAASAAIRGIGRS</sequence>
<dbReference type="RefSeq" id="WP_091834173.1">
    <property type="nucleotide sequence ID" value="NZ_FOAN01000003.1"/>
</dbReference>
<gene>
    <name evidence="1" type="ORF">SAMN04515666_103610</name>
</gene>
<dbReference type="Proteomes" id="UP000199664">
    <property type="component" value="Unassembled WGS sequence"/>
</dbReference>
<proteinExistence type="predicted"/>
<name>A0A1H7PW37_9HYPH</name>
<evidence type="ECO:0000313" key="2">
    <source>
        <dbReference type="Proteomes" id="UP000199664"/>
    </source>
</evidence>
<organism evidence="1 2">
    <name type="scientific">Bosea lupini</name>
    <dbReference type="NCBI Taxonomy" id="1036779"/>
    <lineage>
        <taxon>Bacteria</taxon>
        <taxon>Pseudomonadati</taxon>
        <taxon>Pseudomonadota</taxon>
        <taxon>Alphaproteobacteria</taxon>
        <taxon>Hyphomicrobiales</taxon>
        <taxon>Boseaceae</taxon>
        <taxon>Bosea</taxon>
    </lineage>
</organism>
<dbReference type="AlphaFoldDB" id="A0A1H7PW37"/>